<gene>
    <name evidence="16" type="primary">pilQ</name>
    <name evidence="16" type="ORF">NX778_11370</name>
</gene>
<dbReference type="InterPro" id="IPR013355">
    <property type="entry name" value="Pilus_4_PilQ"/>
</dbReference>
<dbReference type="InterPro" id="IPR049371">
    <property type="entry name" value="GspD-like_N0"/>
</dbReference>
<organism evidence="16 17">
    <name type="scientific">Massilia terrae</name>
    <dbReference type="NCBI Taxonomy" id="1811224"/>
    <lineage>
        <taxon>Bacteria</taxon>
        <taxon>Pseudomonadati</taxon>
        <taxon>Pseudomonadota</taxon>
        <taxon>Betaproteobacteria</taxon>
        <taxon>Burkholderiales</taxon>
        <taxon>Oxalobacteraceae</taxon>
        <taxon>Telluria group</taxon>
        <taxon>Massilia</taxon>
    </lineage>
</organism>
<evidence type="ECO:0000313" key="16">
    <source>
        <dbReference type="EMBL" id="MCS0658665.1"/>
    </source>
</evidence>
<dbReference type="Gene3D" id="2.60.40.3470">
    <property type="match status" value="1"/>
</dbReference>
<dbReference type="RefSeq" id="WP_258811859.1">
    <property type="nucleotide sequence ID" value="NZ_JANUGU010000003.1"/>
</dbReference>
<reference evidence="16 17" key="1">
    <citation type="submission" date="2022-08" db="EMBL/GenBank/DDBJ databases">
        <title>Reclassification of Massilia species as members of the genera Telluria, Duganella, Pseudoduganella, Mokoshia gen. nov. and Zemynaea gen. nov. using orthogonal and non-orthogonal genome-based approaches.</title>
        <authorList>
            <person name="Bowman J.P."/>
        </authorList>
    </citation>
    <scope>NUCLEOTIDE SEQUENCE [LARGE SCALE GENOMIC DNA]</scope>
    <source>
        <strain evidence="16 17">JCM 31606</strain>
    </source>
</reference>
<dbReference type="PANTHER" id="PTHR30604">
    <property type="entry name" value="PROTEIN TRANSPORT PROTEIN HOFQ"/>
    <property type="match status" value="1"/>
</dbReference>
<keyword evidence="9" id="KW-0998">Cell outer membrane</keyword>
<comment type="function">
    <text evidence="11">Required for type IV pilus biogenesis and competence. Could function as a pore for exit of the pilus but also as a channel for entry of heme and antimicrobial agents and uptake of transforming DNA.</text>
</comment>
<dbReference type="SMART" id="SM00965">
    <property type="entry name" value="STN"/>
    <property type="match status" value="1"/>
</dbReference>
<dbReference type="InterPro" id="IPR004845">
    <property type="entry name" value="T2SS_GspD_CS"/>
</dbReference>
<evidence type="ECO:0000256" key="8">
    <source>
        <dbReference type="ARBA" id="ARBA00023136"/>
    </source>
</evidence>
<dbReference type="Pfam" id="PF00263">
    <property type="entry name" value="Secretin"/>
    <property type="match status" value="1"/>
</dbReference>
<dbReference type="Pfam" id="PF03958">
    <property type="entry name" value="Secretin_N"/>
    <property type="match status" value="1"/>
</dbReference>
<sequence>MTQATYGLPAWLARLAAALVMLLGASAALAQGNAIESITASQQGSNVVINIALKNAPAKPPIGFSITNPARIALDFAETGNATGKSNQDINLGDVRGANVVQADERTRVVLNLKRALNYATAVDGKSVIVTVEGSGGVAQAVNASGLPVARAAAPADASSAPVPAAGRQLLRDLDFRRGPNGEGRVVVDLPNSQVAVDVRQSGNKVLVDFLHTGLPPTLRKRLDVTDFGTPVSRVTTVPQGDNVHMTIEASGLWEQSVYQSDTQLVVDVRPIKEDPNKLAQGNGGYRGEKVSFNFQNVEVRAVLQAIADISGINIITGDSVNGTLTLRLKEVPWDQALDMILQYKGLDMRKNGNVMWIAPKDEILTKEKLELEQRAQIAELEPLRSEVFQLNYQKVDLVRAMISGASAGAAGGAGGAAAPAPAPGGAAGANNNSLLSKRGSAIADSRTNQLFVTDIASRIEDIRKLIAKVDVATKQVLVEARIVEANDGFSRNLGAKLGFSDMRTIRGGDSGYQIGNTNNRVAVAGNINGVGQVTGQLANSADSFNNMQFVNLPALPINGVAAPSLAFSLFSAAANRFLNLELSALEADGKGQIVSSPRVVTEDKHVAVIEQGIELPYQTATSSGATAITFKKANLRLEVTPQITPDGNVVLDVDVSKDSKGDSTPAGFAINNQHVNTRTMIENGGTVVLGGIYQQSENSTKNKVPLLGDVPLFGYLFQNNTRETSKTELLIFLTPKIVTDKLATAH</sequence>
<dbReference type="NCBIfam" id="TIGR02515">
    <property type="entry name" value="IV_pilus_PilQ"/>
    <property type="match status" value="1"/>
</dbReference>
<keyword evidence="8" id="KW-0472">Membrane</keyword>
<keyword evidence="10" id="KW-0178">Competence</keyword>
<keyword evidence="17" id="KW-1185">Reference proteome</keyword>
<dbReference type="Gene3D" id="3.30.1370.120">
    <property type="match status" value="1"/>
</dbReference>
<evidence type="ECO:0000256" key="9">
    <source>
        <dbReference type="ARBA" id="ARBA00023237"/>
    </source>
</evidence>
<feature type="signal peptide" evidence="14">
    <location>
        <begin position="1"/>
        <end position="30"/>
    </location>
</feature>
<protein>
    <recommendedName>
        <fullName evidence="3">Type IV pilus biogenesis and competence protein PilQ</fullName>
    </recommendedName>
</protein>
<evidence type="ECO:0000256" key="6">
    <source>
        <dbReference type="ARBA" id="ARBA00022729"/>
    </source>
</evidence>
<dbReference type="PRINTS" id="PR00811">
    <property type="entry name" value="BCTERIALGSPD"/>
</dbReference>
<dbReference type="EMBL" id="JANUGU010000003">
    <property type="protein sequence ID" value="MCS0658665.1"/>
    <property type="molecule type" value="Genomic_DNA"/>
</dbReference>
<dbReference type="InterPro" id="IPR038591">
    <property type="entry name" value="NolW-like_sf"/>
</dbReference>
<keyword evidence="5" id="KW-0812">Transmembrane</keyword>
<comment type="subunit">
    <text evidence="12">Homododecamer. Tetramer of trimer.</text>
</comment>
<evidence type="ECO:0000256" key="1">
    <source>
        <dbReference type="ARBA" id="ARBA00004442"/>
    </source>
</evidence>
<evidence type="ECO:0000256" key="4">
    <source>
        <dbReference type="ARBA" id="ARBA00022448"/>
    </source>
</evidence>
<proteinExistence type="inferred from homology"/>
<dbReference type="InterPro" id="IPR051808">
    <property type="entry name" value="Type_IV_pilus_biogenesis"/>
</dbReference>
<dbReference type="InterPro" id="IPR011662">
    <property type="entry name" value="Secretin/TonB_short_N"/>
</dbReference>
<evidence type="ECO:0000256" key="7">
    <source>
        <dbReference type="ARBA" id="ARBA00022927"/>
    </source>
</evidence>
<evidence type="ECO:0000259" key="15">
    <source>
        <dbReference type="SMART" id="SM00965"/>
    </source>
</evidence>
<dbReference type="InterPro" id="IPR001775">
    <property type="entry name" value="GspD/PilQ"/>
</dbReference>
<evidence type="ECO:0000256" key="13">
    <source>
        <dbReference type="RuleBase" id="RU004004"/>
    </source>
</evidence>
<evidence type="ECO:0000256" key="2">
    <source>
        <dbReference type="ARBA" id="ARBA00006304"/>
    </source>
</evidence>
<dbReference type="PROSITE" id="PS00875">
    <property type="entry name" value="T2SP_D"/>
    <property type="match status" value="1"/>
</dbReference>
<evidence type="ECO:0000256" key="3">
    <source>
        <dbReference type="ARBA" id="ARBA00014124"/>
    </source>
</evidence>
<keyword evidence="7" id="KW-0653">Protein transport</keyword>
<dbReference type="PANTHER" id="PTHR30604:SF1">
    <property type="entry name" value="DNA UTILIZATION PROTEIN HOFQ"/>
    <property type="match status" value="1"/>
</dbReference>
<dbReference type="Gene3D" id="3.30.1370.130">
    <property type="match status" value="1"/>
</dbReference>
<evidence type="ECO:0000256" key="5">
    <source>
        <dbReference type="ARBA" id="ARBA00022692"/>
    </source>
</evidence>
<evidence type="ECO:0000256" key="10">
    <source>
        <dbReference type="ARBA" id="ARBA00023287"/>
    </source>
</evidence>
<feature type="domain" description="Secretin/TonB short N-terminal" evidence="15">
    <location>
        <begin position="313"/>
        <end position="361"/>
    </location>
</feature>
<evidence type="ECO:0000256" key="11">
    <source>
        <dbReference type="ARBA" id="ARBA00024678"/>
    </source>
</evidence>
<evidence type="ECO:0000256" key="14">
    <source>
        <dbReference type="SAM" id="SignalP"/>
    </source>
</evidence>
<feature type="chain" id="PRO_5047254518" description="Type IV pilus biogenesis and competence protein PilQ" evidence="14">
    <location>
        <begin position="31"/>
        <end position="747"/>
    </location>
</feature>
<comment type="similarity">
    <text evidence="2">Belongs to the bacterial secretin family. PilQ subfamily.</text>
</comment>
<dbReference type="Pfam" id="PF11741">
    <property type="entry name" value="AMIN"/>
    <property type="match status" value="2"/>
</dbReference>
<keyword evidence="4 13" id="KW-0813">Transport</keyword>
<dbReference type="InterPro" id="IPR005644">
    <property type="entry name" value="NolW-like"/>
</dbReference>
<dbReference type="Gene3D" id="2.60.40.3500">
    <property type="match status" value="1"/>
</dbReference>
<dbReference type="Proteomes" id="UP001204621">
    <property type="component" value="Unassembled WGS sequence"/>
</dbReference>
<evidence type="ECO:0000256" key="12">
    <source>
        <dbReference type="ARBA" id="ARBA00025897"/>
    </source>
</evidence>
<name>A0ABT2CXF7_9BURK</name>
<dbReference type="Pfam" id="PF21305">
    <property type="entry name" value="type_II_gspD_N0"/>
    <property type="match status" value="1"/>
</dbReference>
<dbReference type="InterPro" id="IPR004846">
    <property type="entry name" value="T2SS/T3SS_dom"/>
</dbReference>
<accession>A0ABT2CXF7</accession>
<evidence type="ECO:0000313" key="17">
    <source>
        <dbReference type="Proteomes" id="UP001204621"/>
    </source>
</evidence>
<comment type="caution">
    <text evidence="16">The sequence shown here is derived from an EMBL/GenBank/DDBJ whole genome shotgun (WGS) entry which is preliminary data.</text>
</comment>
<dbReference type="InterPro" id="IPR021731">
    <property type="entry name" value="AMIN_dom"/>
</dbReference>
<comment type="subcellular location">
    <subcellularLocation>
        <location evidence="1 13">Cell outer membrane</location>
    </subcellularLocation>
</comment>
<keyword evidence="6 14" id="KW-0732">Signal</keyword>